<protein>
    <submittedName>
        <fullName evidence="1">Uncharacterized protein</fullName>
    </submittedName>
</protein>
<organism evidence="1 2">
    <name type="scientific">Dreissena polymorpha</name>
    <name type="common">Zebra mussel</name>
    <name type="synonym">Mytilus polymorpha</name>
    <dbReference type="NCBI Taxonomy" id="45954"/>
    <lineage>
        <taxon>Eukaryota</taxon>
        <taxon>Metazoa</taxon>
        <taxon>Spiralia</taxon>
        <taxon>Lophotrochozoa</taxon>
        <taxon>Mollusca</taxon>
        <taxon>Bivalvia</taxon>
        <taxon>Autobranchia</taxon>
        <taxon>Heteroconchia</taxon>
        <taxon>Euheterodonta</taxon>
        <taxon>Imparidentia</taxon>
        <taxon>Neoheterodontei</taxon>
        <taxon>Myida</taxon>
        <taxon>Dreissenoidea</taxon>
        <taxon>Dreissenidae</taxon>
        <taxon>Dreissena</taxon>
    </lineage>
</organism>
<proteinExistence type="predicted"/>
<dbReference type="EMBL" id="JAIWYP010000008">
    <property type="protein sequence ID" value="KAH3787099.1"/>
    <property type="molecule type" value="Genomic_DNA"/>
</dbReference>
<reference evidence="1" key="1">
    <citation type="journal article" date="2019" name="bioRxiv">
        <title>The Genome of the Zebra Mussel, Dreissena polymorpha: A Resource for Invasive Species Research.</title>
        <authorList>
            <person name="McCartney M.A."/>
            <person name="Auch B."/>
            <person name="Kono T."/>
            <person name="Mallez S."/>
            <person name="Zhang Y."/>
            <person name="Obille A."/>
            <person name="Becker A."/>
            <person name="Abrahante J.E."/>
            <person name="Garbe J."/>
            <person name="Badalamenti J.P."/>
            <person name="Herman A."/>
            <person name="Mangelson H."/>
            <person name="Liachko I."/>
            <person name="Sullivan S."/>
            <person name="Sone E.D."/>
            <person name="Koren S."/>
            <person name="Silverstein K.A.T."/>
            <person name="Beckman K.B."/>
            <person name="Gohl D.M."/>
        </authorList>
    </citation>
    <scope>NUCLEOTIDE SEQUENCE</scope>
    <source>
        <strain evidence="1">Duluth1</strain>
        <tissue evidence="1">Whole animal</tissue>
    </source>
</reference>
<evidence type="ECO:0000313" key="1">
    <source>
        <dbReference type="EMBL" id="KAH3787099.1"/>
    </source>
</evidence>
<gene>
    <name evidence="1" type="ORF">DPMN_165218</name>
</gene>
<keyword evidence="2" id="KW-1185">Reference proteome</keyword>
<dbReference type="AlphaFoldDB" id="A0A9D4IW64"/>
<dbReference type="Proteomes" id="UP000828390">
    <property type="component" value="Unassembled WGS sequence"/>
</dbReference>
<sequence>MTVFSNSTTILIINLQLHTIVSEISCTPLDLTDYSELESDCEPLLESIQKEETTDVHTLNKCIEDQTSMSPSVSIENSQQGLNESIQPDDIHEPLLEWRQNAEMCNTKTAVKGCQLCRKSVPVYCNSDEEPPQISPGDHIEVPMKGRLGICKHYAIVESFQYLGNGEAIIEVIDVAYKNKKS</sequence>
<comment type="caution">
    <text evidence="1">The sequence shown here is derived from an EMBL/GenBank/DDBJ whole genome shotgun (WGS) entry which is preliminary data.</text>
</comment>
<evidence type="ECO:0000313" key="2">
    <source>
        <dbReference type="Proteomes" id="UP000828390"/>
    </source>
</evidence>
<accession>A0A9D4IW64</accession>
<reference evidence="1" key="2">
    <citation type="submission" date="2020-11" db="EMBL/GenBank/DDBJ databases">
        <authorList>
            <person name="McCartney M.A."/>
            <person name="Auch B."/>
            <person name="Kono T."/>
            <person name="Mallez S."/>
            <person name="Becker A."/>
            <person name="Gohl D.M."/>
            <person name="Silverstein K.A.T."/>
            <person name="Koren S."/>
            <person name="Bechman K.B."/>
            <person name="Herman A."/>
            <person name="Abrahante J.E."/>
            <person name="Garbe J."/>
        </authorList>
    </citation>
    <scope>NUCLEOTIDE SEQUENCE</scope>
    <source>
        <strain evidence="1">Duluth1</strain>
        <tissue evidence="1">Whole animal</tissue>
    </source>
</reference>
<name>A0A9D4IW64_DREPO</name>